<feature type="region of interest" description="Disordered" evidence="1">
    <location>
        <begin position="1"/>
        <end position="21"/>
    </location>
</feature>
<proteinExistence type="predicted"/>
<accession>A0A5A7Q1M5</accession>
<evidence type="ECO:0000313" key="3">
    <source>
        <dbReference type="Proteomes" id="UP000325081"/>
    </source>
</evidence>
<feature type="compositionally biased region" description="Low complexity" evidence="1">
    <location>
        <begin position="1"/>
        <end position="14"/>
    </location>
</feature>
<evidence type="ECO:0000256" key="1">
    <source>
        <dbReference type="SAM" id="MobiDB-lite"/>
    </source>
</evidence>
<reference evidence="3" key="1">
    <citation type="journal article" date="2019" name="Curr. Biol.">
        <title>Genome Sequence of Striga asiatica Provides Insight into the Evolution of Plant Parasitism.</title>
        <authorList>
            <person name="Yoshida S."/>
            <person name="Kim S."/>
            <person name="Wafula E.K."/>
            <person name="Tanskanen J."/>
            <person name="Kim Y.M."/>
            <person name="Honaas L."/>
            <person name="Yang Z."/>
            <person name="Spallek T."/>
            <person name="Conn C.E."/>
            <person name="Ichihashi Y."/>
            <person name="Cheong K."/>
            <person name="Cui S."/>
            <person name="Der J.P."/>
            <person name="Gundlach H."/>
            <person name="Jiao Y."/>
            <person name="Hori C."/>
            <person name="Ishida J.K."/>
            <person name="Kasahara H."/>
            <person name="Kiba T."/>
            <person name="Kim M.S."/>
            <person name="Koo N."/>
            <person name="Laohavisit A."/>
            <person name="Lee Y.H."/>
            <person name="Lumba S."/>
            <person name="McCourt P."/>
            <person name="Mortimer J.C."/>
            <person name="Mutuku J.M."/>
            <person name="Nomura T."/>
            <person name="Sasaki-Sekimoto Y."/>
            <person name="Seto Y."/>
            <person name="Wang Y."/>
            <person name="Wakatake T."/>
            <person name="Sakakibara H."/>
            <person name="Demura T."/>
            <person name="Yamaguchi S."/>
            <person name="Yoneyama K."/>
            <person name="Manabe R.I."/>
            <person name="Nelson D.C."/>
            <person name="Schulman A.H."/>
            <person name="Timko M.P."/>
            <person name="dePamphilis C.W."/>
            <person name="Choi D."/>
            <person name="Shirasu K."/>
        </authorList>
    </citation>
    <scope>NUCLEOTIDE SEQUENCE [LARGE SCALE GENOMIC DNA]</scope>
    <source>
        <strain evidence="3">cv. UVA1</strain>
    </source>
</reference>
<name>A0A5A7Q1M5_STRAF</name>
<keyword evidence="2" id="KW-0418">Kinase</keyword>
<sequence>MSSSSTSYRSPSLSKKNPSESSQKFFIFLDKKEATNFSATSKSCEPTIHEHQKTQFQARRFEDTRDAPNSGEYQEHQAIHDEAGTLWLQPSAKIGALASCAIVAMFQDTVFPTTSPRKSSEA</sequence>
<organism evidence="2 3">
    <name type="scientific">Striga asiatica</name>
    <name type="common">Asiatic witchweed</name>
    <name type="synonym">Buchnera asiatica</name>
    <dbReference type="NCBI Taxonomy" id="4170"/>
    <lineage>
        <taxon>Eukaryota</taxon>
        <taxon>Viridiplantae</taxon>
        <taxon>Streptophyta</taxon>
        <taxon>Embryophyta</taxon>
        <taxon>Tracheophyta</taxon>
        <taxon>Spermatophyta</taxon>
        <taxon>Magnoliopsida</taxon>
        <taxon>eudicotyledons</taxon>
        <taxon>Gunneridae</taxon>
        <taxon>Pentapetalae</taxon>
        <taxon>asterids</taxon>
        <taxon>lamiids</taxon>
        <taxon>Lamiales</taxon>
        <taxon>Orobanchaceae</taxon>
        <taxon>Buchnereae</taxon>
        <taxon>Striga</taxon>
    </lineage>
</organism>
<feature type="region of interest" description="Disordered" evidence="1">
    <location>
        <begin position="40"/>
        <end position="59"/>
    </location>
</feature>
<dbReference type="AlphaFoldDB" id="A0A5A7Q1M5"/>
<evidence type="ECO:0000313" key="2">
    <source>
        <dbReference type="EMBL" id="GER38702.1"/>
    </source>
</evidence>
<dbReference type="Proteomes" id="UP000325081">
    <property type="component" value="Unassembled WGS sequence"/>
</dbReference>
<protein>
    <submittedName>
        <fullName evidence="2">1-phosphatidylinositol-4-phosphate 5-kinases</fullName>
    </submittedName>
</protein>
<dbReference type="EMBL" id="BKCP01005516">
    <property type="protein sequence ID" value="GER38702.1"/>
    <property type="molecule type" value="Genomic_DNA"/>
</dbReference>
<feature type="compositionally biased region" description="Basic and acidic residues" evidence="1">
    <location>
        <begin position="47"/>
        <end position="59"/>
    </location>
</feature>
<dbReference type="GO" id="GO:0016301">
    <property type="term" value="F:kinase activity"/>
    <property type="evidence" value="ECO:0007669"/>
    <property type="project" value="UniProtKB-KW"/>
</dbReference>
<keyword evidence="3" id="KW-1185">Reference proteome</keyword>
<gene>
    <name evidence="2" type="ORF">STAS_15240</name>
</gene>
<keyword evidence="2" id="KW-0808">Transferase</keyword>
<comment type="caution">
    <text evidence="2">The sequence shown here is derived from an EMBL/GenBank/DDBJ whole genome shotgun (WGS) entry which is preliminary data.</text>
</comment>